<feature type="transmembrane region" description="Helical" evidence="1">
    <location>
        <begin position="253"/>
        <end position="272"/>
    </location>
</feature>
<organism evidence="2 3">
    <name type="scientific">Sabulicella glaciei</name>
    <dbReference type="NCBI Taxonomy" id="2984948"/>
    <lineage>
        <taxon>Bacteria</taxon>
        <taxon>Pseudomonadati</taxon>
        <taxon>Pseudomonadota</taxon>
        <taxon>Alphaproteobacteria</taxon>
        <taxon>Acetobacterales</taxon>
        <taxon>Acetobacteraceae</taxon>
        <taxon>Sabulicella</taxon>
    </lineage>
</organism>
<dbReference type="NCBIfam" id="TIGR02595">
    <property type="entry name" value="PEP_CTERM"/>
    <property type="match status" value="1"/>
</dbReference>
<dbReference type="RefSeq" id="WP_301591498.1">
    <property type="nucleotide sequence ID" value="NZ_JAPFQI010000015.1"/>
</dbReference>
<dbReference type="Proteomes" id="UP001526430">
    <property type="component" value="Unassembled WGS sequence"/>
</dbReference>
<gene>
    <name evidence="2" type="ORF">OF850_16930</name>
</gene>
<name>A0ABT3NYS5_9PROT</name>
<evidence type="ECO:0000313" key="3">
    <source>
        <dbReference type="Proteomes" id="UP001526430"/>
    </source>
</evidence>
<keyword evidence="1" id="KW-0812">Transmembrane</keyword>
<dbReference type="EMBL" id="JAPFQI010000015">
    <property type="protein sequence ID" value="MCW8087319.1"/>
    <property type="molecule type" value="Genomic_DNA"/>
</dbReference>
<keyword evidence="1" id="KW-1133">Transmembrane helix</keyword>
<proteinExistence type="predicted"/>
<evidence type="ECO:0000256" key="1">
    <source>
        <dbReference type="SAM" id="Phobius"/>
    </source>
</evidence>
<keyword evidence="1" id="KW-0472">Membrane</keyword>
<keyword evidence="3" id="KW-1185">Reference proteome</keyword>
<evidence type="ECO:0000313" key="2">
    <source>
        <dbReference type="EMBL" id="MCW8087319.1"/>
    </source>
</evidence>
<comment type="caution">
    <text evidence="2">The sequence shown here is derived from an EMBL/GenBank/DDBJ whole genome shotgun (WGS) entry which is preliminary data.</text>
</comment>
<protein>
    <submittedName>
        <fullName evidence="2">PEP-CTERM sorting domain-containing protein</fullName>
    </submittedName>
</protein>
<dbReference type="InterPro" id="IPR013424">
    <property type="entry name" value="Ice-binding_C"/>
</dbReference>
<reference evidence="2 3" key="1">
    <citation type="submission" date="2022-10" db="EMBL/GenBank/DDBJ databases">
        <title>Roseococcus glaciei nov., sp. nov., isolated from glacier.</title>
        <authorList>
            <person name="Liu Q."/>
            <person name="Xin Y.-H."/>
        </authorList>
    </citation>
    <scope>NUCLEOTIDE SEQUENCE [LARGE SCALE GENOMIC DNA]</scope>
    <source>
        <strain evidence="2 3">MDT2-1-1</strain>
    </source>
</reference>
<sequence>MGDLPIAATTPSIPKSWSADRPQISGGLMFWRAFRRSALGLLLLASGILGGAAQAAPLGGLPNNNAPNDPVTISFYTTFFGWKGETSEPGDRIEVMGALTVTAEAFRKGFDFRFENSGAWTDQQGNPHKGLGYLDQTDGLLDLSVILTNLDRPGWFPSMGVDLAYLRAAQHPIGISDSKSFSLQGGIGRGLSGTFRFDDANYPGYNGFPPGEFGVAFAFDRDDFTGRTAGTGFGCFNQPCFFAGEISVPRVPVPAPGALALLALGVLGVGMVRRRQPA</sequence>
<accession>A0ABT3NYS5</accession>